<sequence length="202" mass="21058">MTRRTRAWLGLIALLVVVGTALAAAVRVGVLTGGGVIEPPRTTVAVDLPDRGGRLALSVAGGGRLAAVCRRHVVVERAGQRIIDTALFPAPLDRRFGLAVYWLPADGRDGPYVRLADPAGDILLDLRSFMAWRITDSGGRPWLTAPVGVSAAGSVTEADGALTLTAGRPLPEAVALADGMLLGRVIETPDDGITYVPIPDPT</sequence>
<name>A0A7W6WJI9_9PROT</name>
<evidence type="ECO:0000313" key="1">
    <source>
        <dbReference type="EMBL" id="MBB4285301.1"/>
    </source>
</evidence>
<proteinExistence type="predicted"/>
<dbReference type="AlphaFoldDB" id="A0A7W6WJI9"/>
<gene>
    <name evidence="1" type="ORF">GGD88_001018</name>
</gene>
<organism evidence="1 2">
    <name type="scientific">Roseospira goensis</name>
    <dbReference type="NCBI Taxonomy" id="391922"/>
    <lineage>
        <taxon>Bacteria</taxon>
        <taxon>Pseudomonadati</taxon>
        <taxon>Pseudomonadota</taxon>
        <taxon>Alphaproteobacteria</taxon>
        <taxon>Rhodospirillales</taxon>
        <taxon>Rhodospirillaceae</taxon>
        <taxon>Roseospira</taxon>
    </lineage>
</organism>
<protein>
    <submittedName>
        <fullName evidence="1">Uncharacterized protein</fullName>
    </submittedName>
</protein>
<comment type="caution">
    <text evidence="1">The sequence shown here is derived from an EMBL/GenBank/DDBJ whole genome shotgun (WGS) entry which is preliminary data.</text>
</comment>
<dbReference type="RefSeq" id="WP_184432379.1">
    <property type="nucleotide sequence ID" value="NZ_JACIGI010000006.1"/>
</dbReference>
<accession>A0A7W6WJI9</accession>
<dbReference type="EMBL" id="JACIGI010000006">
    <property type="protein sequence ID" value="MBB4285301.1"/>
    <property type="molecule type" value="Genomic_DNA"/>
</dbReference>
<reference evidence="1 2" key="1">
    <citation type="submission" date="2020-08" db="EMBL/GenBank/DDBJ databases">
        <title>Genome sequencing of Purple Non-Sulfur Bacteria from various extreme environments.</title>
        <authorList>
            <person name="Mayer M."/>
        </authorList>
    </citation>
    <scope>NUCLEOTIDE SEQUENCE [LARGE SCALE GENOMIC DNA]</scope>
    <source>
        <strain evidence="1 2">JA135</strain>
    </source>
</reference>
<keyword evidence="2" id="KW-1185">Reference proteome</keyword>
<evidence type="ECO:0000313" key="2">
    <source>
        <dbReference type="Proteomes" id="UP000555728"/>
    </source>
</evidence>
<dbReference type="Proteomes" id="UP000555728">
    <property type="component" value="Unassembled WGS sequence"/>
</dbReference>